<dbReference type="AlphaFoldDB" id="G3I9G2"/>
<dbReference type="InParanoid" id="G3I9G2"/>
<proteinExistence type="predicted"/>
<protein>
    <submittedName>
        <fullName evidence="1">Uncharacterized protein</fullName>
    </submittedName>
</protein>
<accession>G3I9G2</accession>
<gene>
    <name evidence="1" type="ORF">I79_020204</name>
</gene>
<evidence type="ECO:0000313" key="1">
    <source>
        <dbReference type="EMBL" id="EGW10219.1"/>
    </source>
</evidence>
<dbReference type="Proteomes" id="UP000001075">
    <property type="component" value="Unassembled WGS sequence"/>
</dbReference>
<dbReference type="EMBL" id="JH001600">
    <property type="protein sequence ID" value="EGW10219.1"/>
    <property type="molecule type" value="Genomic_DNA"/>
</dbReference>
<evidence type="ECO:0000313" key="2">
    <source>
        <dbReference type="Proteomes" id="UP000001075"/>
    </source>
</evidence>
<name>G3I9G2_CRIGR</name>
<reference evidence="2" key="1">
    <citation type="journal article" date="2011" name="Nat. Biotechnol.">
        <title>The genomic sequence of the Chinese hamster ovary (CHO)-K1 cell line.</title>
        <authorList>
            <person name="Xu X."/>
            <person name="Nagarajan H."/>
            <person name="Lewis N.E."/>
            <person name="Pan S."/>
            <person name="Cai Z."/>
            <person name="Liu X."/>
            <person name="Chen W."/>
            <person name="Xie M."/>
            <person name="Wang W."/>
            <person name="Hammond S."/>
            <person name="Andersen M.R."/>
            <person name="Neff N."/>
            <person name="Passarelli B."/>
            <person name="Koh W."/>
            <person name="Fan H.C."/>
            <person name="Wang J."/>
            <person name="Gui Y."/>
            <person name="Lee K.H."/>
            <person name="Betenbaugh M.J."/>
            <person name="Quake S.R."/>
            <person name="Famili I."/>
            <person name="Palsson B.O."/>
            <person name="Wang J."/>
        </authorList>
    </citation>
    <scope>NUCLEOTIDE SEQUENCE [LARGE SCALE GENOMIC DNA]</scope>
    <source>
        <strain evidence="2">CHO K1 cell line</strain>
    </source>
</reference>
<organism evidence="1 2">
    <name type="scientific">Cricetulus griseus</name>
    <name type="common">Chinese hamster</name>
    <name type="synonym">Cricetulus barabensis griseus</name>
    <dbReference type="NCBI Taxonomy" id="10029"/>
    <lineage>
        <taxon>Eukaryota</taxon>
        <taxon>Metazoa</taxon>
        <taxon>Chordata</taxon>
        <taxon>Craniata</taxon>
        <taxon>Vertebrata</taxon>
        <taxon>Euteleostomi</taxon>
        <taxon>Mammalia</taxon>
        <taxon>Eutheria</taxon>
        <taxon>Euarchontoglires</taxon>
        <taxon>Glires</taxon>
        <taxon>Rodentia</taxon>
        <taxon>Myomorpha</taxon>
        <taxon>Muroidea</taxon>
        <taxon>Cricetidae</taxon>
        <taxon>Cricetinae</taxon>
        <taxon>Cricetulus</taxon>
    </lineage>
</organism>
<sequence length="65" mass="6708">MGGKGPAAALAIPIGCPTGLSGLSSSEFWATIGILPLLWLIGRLVGLVLEEDEEWPNETSRASAS</sequence>